<evidence type="ECO:0000313" key="4">
    <source>
        <dbReference type="Proteomes" id="UP000682266"/>
    </source>
</evidence>
<dbReference type="Pfam" id="PF00561">
    <property type="entry name" value="Abhydrolase_1"/>
    <property type="match status" value="1"/>
</dbReference>
<protein>
    <submittedName>
        <fullName evidence="3">Alpha/beta fold hydrolase</fullName>
    </submittedName>
</protein>
<feature type="region of interest" description="Disordered" evidence="1">
    <location>
        <begin position="280"/>
        <end position="311"/>
    </location>
</feature>
<name>A0AA41E3R7_9BURK</name>
<reference evidence="3" key="1">
    <citation type="submission" date="2021-04" db="EMBL/GenBank/DDBJ databases">
        <title>A collection of bacterial strains from the Burkholderia cepacia Research Laboratory and Repository.</title>
        <authorList>
            <person name="Lipuma J."/>
            <person name="Spilker T."/>
        </authorList>
    </citation>
    <scope>NUCLEOTIDE SEQUENCE</scope>
    <source>
        <strain evidence="3">AU36012</strain>
    </source>
</reference>
<dbReference type="InterPro" id="IPR000073">
    <property type="entry name" value="AB_hydrolase_1"/>
</dbReference>
<evidence type="ECO:0000256" key="1">
    <source>
        <dbReference type="SAM" id="MobiDB-lite"/>
    </source>
</evidence>
<dbReference type="Gene3D" id="3.40.50.1820">
    <property type="entry name" value="alpha/beta hydrolase"/>
    <property type="match status" value="1"/>
</dbReference>
<feature type="domain" description="AB hydrolase-1" evidence="2">
    <location>
        <begin position="28"/>
        <end position="262"/>
    </location>
</feature>
<evidence type="ECO:0000313" key="3">
    <source>
        <dbReference type="EMBL" id="MBR8127907.1"/>
    </source>
</evidence>
<proteinExistence type="predicted"/>
<dbReference type="PANTHER" id="PTHR43329">
    <property type="entry name" value="EPOXIDE HYDROLASE"/>
    <property type="match status" value="1"/>
</dbReference>
<comment type="caution">
    <text evidence="3">The sequence shown here is derived from an EMBL/GenBank/DDBJ whole genome shotgun (WGS) entry which is preliminary data.</text>
</comment>
<dbReference type="Proteomes" id="UP000682266">
    <property type="component" value="Unassembled WGS sequence"/>
</dbReference>
<dbReference type="SUPFAM" id="SSF53474">
    <property type="entry name" value="alpha/beta-Hydrolases"/>
    <property type="match status" value="1"/>
</dbReference>
<dbReference type="AlphaFoldDB" id="A0AA41E3R7"/>
<dbReference type="EMBL" id="JAGSVG010000002">
    <property type="protein sequence ID" value="MBR8127907.1"/>
    <property type="molecule type" value="Genomic_DNA"/>
</dbReference>
<dbReference type="GO" id="GO:0016787">
    <property type="term" value="F:hydrolase activity"/>
    <property type="evidence" value="ECO:0007669"/>
    <property type="project" value="UniProtKB-KW"/>
</dbReference>
<sequence>MAREHEMLTVQSGDVKLAAYVSGSRRAPPLILVHGYPDSAAVWAPIRARLAKRYRVIAYDVRGAGASDAPRRRADYTLARLADDLKAVADATCGNRPFHLVGHDWGSIQCWEAVTDPAFRGRIASYTSISGPCLDHVFRAKMRLKQSLKSWYIAFFHLPVVPSLVWRLGGAALWPRWLQLTERVRPERDPAQLKNALNGLQLYRANFVARARQPRERYAQAPVQILVPVRDRYVTPEMSVGLERWLGEHVREEIDGAHWIVVRDPELIAARIDRFAAAHERPADAATPPAAPATASAPVQRNAGRRLNSVS</sequence>
<accession>A0AA41E3R7</accession>
<feature type="compositionally biased region" description="Low complexity" evidence="1">
    <location>
        <begin position="284"/>
        <end position="298"/>
    </location>
</feature>
<dbReference type="InterPro" id="IPR029058">
    <property type="entry name" value="AB_hydrolase_fold"/>
</dbReference>
<evidence type="ECO:0000259" key="2">
    <source>
        <dbReference type="Pfam" id="PF00561"/>
    </source>
</evidence>
<dbReference type="RefSeq" id="WP_105784826.1">
    <property type="nucleotide sequence ID" value="NZ_CADERF010000002.1"/>
</dbReference>
<organism evidence="3 4">
    <name type="scientific">Burkholderia ambifaria</name>
    <dbReference type="NCBI Taxonomy" id="152480"/>
    <lineage>
        <taxon>Bacteria</taxon>
        <taxon>Pseudomonadati</taxon>
        <taxon>Pseudomonadota</taxon>
        <taxon>Betaproteobacteria</taxon>
        <taxon>Burkholderiales</taxon>
        <taxon>Burkholderiaceae</taxon>
        <taxon>Burkholderia</taxon>
        <taxon>Burkholderia cepacia complex</taxon>
    </lineage>
</organism>
<keyword evidence="3" id="KW-0378">Hydrolase</keyword>
<gene>
    <name evidence="3" type="ORF">KDW93_02675</name>
</gene>